<sequence>MEKLLEKIPNIGAVIDLTNTSRYYNPKGFVSAGVLHKKIHVQGHVVPPEAKVTEFMNTVDKFLEKDDDSLVGVHCTHGLNRTGYMVCRIRSGSWL</sequence>
<dbReference type="InterPro" id="IPR016130">
    <property type="entry name" value="Tyr_Pase_AS"/>
</dbReference>
<keyword evidence="3" id="KW-1185">Reference proteome</keyword>
<dbReference type="InterPro" id="IPR000387">
    <property type="entry name" value="Tyr_Pase_dom"/>
</dbReference>
<dbReference type="PANTHER" id="PTHR10367:SF9">
    <property type="entry name" value="DUAL-SPECIFICITY PHOSPHATASE 11 (RNA_RNP COMPLEX 1-INTERACTING)"/>
    <property type="match status" value="1"/>
</dbReference>
<dbReference type="AlphaFoldDB" id="A0A5E4QUJ1"/>
<reference evidence="2 3" key="1">
    <citation type="submission" date="2017-07" db="EMBL/GenBank/DDBJ databases">
        <authorList>
            <person name="Talla V."/>
            <person name="Backstrom N."/>
        </authorList>
    </citation>
    <scope>NUCLEOTIDE SEQUENCE [LARGE SCALE GENOMIC DNA]</scope>
</reference>
<dbReference type="PANTHER" id="PTHR10367">
    <property type="entry name" value="MRNA-CAPPING ENZYME"/>
    <property type="match status" value="1"/>
</dbReference>
<evidence type="ECO:0000313" key="3">
    <source>
        <dbReference type="Proteomes" id="UP000324832"/>
    </source>
</evidence>
<evidence type="ECO:0000313" key="2">
    <source>
        <dbReference type="EMBL" id="VVD00600.1"/>
    </source>
</evidence>
<dbReference type="Proteomes" id="UP000324832">
    <property type="component" value="Unassembled WGS sequence"/>
</dbReference>
<protein>
    <recommendedName>
        <fullName evidence="1">Tyrosine specific protein phosphatases domain-containing protein</fullName>
    </recommendedName>
</protein>
<dbReference type="InterPro" id="IPR051029">
    <property type="entry name" value="mRNA_Capping_Enz/RNA_Phosphat"/>
</dbReference>
<organism evidence="2 3">
    <name type="scientific">Leptidea sinapis</name>
    <dbReference type="NCBI Taxonomy" id="189913"/>
    <lineage>
        <taxon>Eukaryota</taxon>
        <taxon>Metazoa</taxon>
        <taxon>Ecdysozoa</taxon>
        <taxon>Arthropoda</taxon>
        <taxon>Hexapoda</taxon>
        <taxon>Insecta</taxon>
        <taxon>Pterygota</taxon>
        <taxon>Neoptera</taxon>
        <taxon>Endopterygota</taxon>
        <taxon>Lepidoptera</taxon>
        <taxon>Glossata</taxon>
        <taxon>Ditrysia</taxon>
        <taxon>Papilionoidea</taxon>
        <taxon>Pieridae</taxon>
        <taxon>Dismorphiinae</taxon>
        <taxon>Leptidea</taxon>
    </lineage>
</organism>
<name>A0A5E4QUJ1_9NEOP</name>
<dbReference type="SUPFAM" id="SSF52799">
    <property type="entry name" value="(Phosphotyrosine protein) phosphatases II"/>
    <property type="match status" value="1"/>
</dbReference>
<evidence type="ECO:0000259" key="1">
    <source>
        <dbReference type="PROSITE" id="PS50056"/>
    </source>
</evidence>
<dbReference type="EMBL" id="FZQP02004845">
    <property type="protein sequence ID" value="VVD00600.1"/>
    <property type="molecule type" value="Genomic_DNA"/>
</dbReference>
<dbReference type="Pfam" id="PF22785">
    <property type="entry name" value="Tc-R-P"/>
    <property type="match status" value="1"/>
</dbReference>
<dbReference type="PROSITE" id="PS00383">
    <property type="entry name" value="TYR_PHOSPHATASE_1"/>
    <property type="match status" value="1"/>
</dbReference>
<dbReference type="PROSITE" id="PS50056">
    <property type="entry name" value="TYR_PHOSPHATASE_2"/>
    <property type="match status" value="1"/>
</dbReference>
<proteinExistence type="predicted"/>
<dbReference type="GO" id="GO:0004651">
    <property type="term" value="F:polynucleotide 5'-phosphatase activity"/>
    <property type="evidence" value="ECO:0007669"/>
    <property type="project" value="TreeGrafter"/>
</dbReference>
<gene>
    <name evidence="2" type="ORF">LSINAPIS_LOCUS11199</name>
</gene>
<dbReference type="InterPro" id="IPR029021">
    <property type="entry name" value="Prot-tyrosine_phosphatase-like"/>
</dbReference>
<feature type="domain" description="Tyrosine specific protein phosphatases" evidence="1">
    <location>
        <begin position="53"/>
        <end position="86"/>
    </location>
</feature>
<accession>A0A5E4QUJ1</accession>
<dbReference type="Gene3D" id="3.90.190.10">
    <property type="entry name" value="Protein tyrosine phosphatase superfamily"/>
    <property type="match status" value="1"/>
</dbReference>